<gene>
    <name evidence="1" type="ORF">BIGN1055_LOCUS509</name>
</gene>
<accession>A0A7S2P5U6</accession>
<reference evidence="1" key="1">
    <citation type="submission" date="2021-01" db="EMBL/GenBank/DDBJ databases">
        <authorList>
            <person name="Corre E."/>
            <person name="Pelletier E."/>
            <person name="Niang G."/>
            <person name="Scheremetjew M."/>
            <person name="Finn R."/>
            <person name="Kale V."/>
            <person name="Holt S."/>
            <person name="Cochrane G."/>
            <person name="Meng A."/>
            <person name="Brown T."/>
            <person name="Cohen L."/>
        </authorList>
    </citation>
    <scope>NUCLEOTIDE SEQUENCE</scope>
    <source>
        <strain evidence="1">CCMP1258.1</strain>
    </source>
</reference>
<protein>
    <submittedName>
        <fullName evidence="1">Uncharacterized protein</fullName>
    </submittedName>
</protein>
<proteinExistence type="predicted"/>
<name>A0A7S2P5U6_BIGNA</name>
<evidence type="ECO:0000313" key="1">
    <source>
        <dbReference type="EMBL" id="CAD9577863.1"/>
    </source>
</evidence>
<dbReference type="EMBL" id="HBHA01000779">
    <property type="protein sequence ID" value="CAD9577863.1"/>
    <property type="molecule type" value="Transcribed_RNA"/>
</dbReference>
<organism evidence="1">
    <name type="scientific">Bigelowiella natans</name>
    <name type="common">Pedinomonas minutissima</name>
    <name type="synonym">Chlorarachnion sp. (strain CCMP621)</name>
    <dbReference type="NCBI Taxonomy" id="227086"/>
    <lineage>
        <taxon>Eukaryota</taxon>
        <taxon>Sar</taxon>
        <taxon>Rhizaria</taxon>
        <taxon>Cercozoa</taxon>
        <taxon>Chlorarachniophyceae</taxon>
        <taxon>Bigelowiella</taxon>
    </lineage>
</organism>
<sequence length="114" mass="12595">MSNGIVSVLFADTRPAPLLGPSTSPLRRGSEGGLLQCCWVMYSFQCCSPIVDCTVGKVDGLRGGMEMVLCIFGSAKNIWYTIDRCIFQTSHTHTHTHTHTHNGIWKLSLAPNQW</sequence>
<dbReference type="AlphaFoldDB" id="A0A7S2P5U6"/>